<feature type="chain" id="PRO_5045248952" evidence="1">
    <location>
        <begin position="30"/>
        <end position="52"/>
    </location>
</feature>
<dbReference type="EMBL" id="NTHN02000085">
    <property type="protein sequence ID" value="MCT4373385.1"/>
    <property type="molecule type" value="Genomic_DNA"/>
</dbReference>
<accession>A0ABT2KSV6</accession>
<evidence type="ECO:0000313" key="2">
    <source>
        <dbReference type="EMBL" id="MCT4373385.1"/>
    </source>
</evidence>
<keyword evidence="3" id="KW-1185">Reference proteome</keyword>
<protein>
    <submittedName>
        <fullName evidence="2">Uncharacterized protein</fullName>
    </submittedName>
</protein>
<dbReference type="Proteomes" id="UP000217448">
    <property type="component" value="Unassembled WGS sequence"/>
</dbReference>
<name>A0ABT2KSV6_9RHOB</name>
<gene>
    <name evidence="2" type="ORF">CLG85_025065</name>
</gene>
<reference evidence="3" key="1">
    <citation type="submission" date="2023-07" db="EMBL/GenBank/DDBJ databases">
        <title>Yangia mangrovi SAOS 153D genome.</title>
        <authorList>
            <person name="Verma A."/>
            <person name="Pal Y."/>
            <person name="Sundharam S."/>
            <person name="Bisht B."/>
            <person name="Srinivasan K."/>
        </authorList>
    </citation>
    <scope>NUCLEOTIDE SEQUENCE [LARGE SCALE GENOMIC DNA]</scope>
    <source>
        <strain evidence="3">SAOS 153D</strain>
    </source>
</reference>
<comment type="caution">
    <text evidence="2">The sequence shown here is derived from an EMBL/GenBank/DDBJ whole genome shotgun (WGS) entry which is preliminary data.</text>
</comment>
<sequence length="52" mass="5748">MSFRHWILCTAAVLSLSAALGLFPKNEHAEQPGYDITRTLQHAEPETPDAVL</sequence>
<feature type="signal peptide" evidence="1">
    <location>
        <begin position="1"/>
        <end position="29"/>
    </location>
</feature>
<organism evidence="2 3">
    <name type="scientific">Alloyangia mangrovi</name>
    <dbReference type="NCBI Taxonomy" id="1779329"/>
    <lineage>
        <taxon>Bacteria</taxon>
        <taxon>Pseudomonadati</taxon>
        <taxon>Pseudomonadota</taxon>
        <taxon>Alphaproteobacteria</taxon>
        <taxon>Rhodobacterales</taxon>
        <taxon>Roseobacteraceae</taxon>
        <taxon>Alloyangia</taxon>
    </lineage>
</organism>
<evidence type="ECO:0000256" key="1">
    <source>
        <dbReference type="SAM" id="SignalP"/>
    </source>
</evidence>
<evidence type="ECO:0000313" key="3">
    <source>
        <dbReference type="Proteomes" id="UP000217448"/>
    </source>
</evidence>
<proteinExistence type="predicted"/>
<keyword evidence="1" id="KW-0732">Signal</keyword>
<dbReference type="RefSeq" id="WP_176476504.1">
    <property type="nucleotide sequence ID" value="NZ_NTHN02000085.1"/>
</dbReference>